<dbReference type="PANTHER" id="PTHR13847">
    <property type="entry name" value="SARCOSINE DEHYDROGENASE-RELATED"/>
    <property type="match status" value="1"/>
</dbReference>
<keyword evidence="4" id="KW-1185">Reference proteome</keyword>
<protein>
    <submittedName>
        <fullName evidence="3">FAD-dependent oxidoreductase</fullName>
    </submittedName>
</protein>
<evidence type="ECO:0000259" key="2">
    <source>
        <dbReference type="Pfam" id="PF01266"/>
    </source>
</evidence>
<reference evidence="3" key="2">
    <citation type="submission" date="2017-11" db="EMBL/GenBank/DDBJ databases">
        <authorList>
            <person name="Das S.K."/>
        </authorList>
    </citation>
    <scope>NUCLEOTIDE SEQUENCE</scope>
    <source>
        <strain evidence="3">S4-41</strain>
    </source>
</reference>
<dbReference type="InterPro" id="IPR036188">
    <property type="entry name" value="FAD/NAD-bd_sf"/>
</dbReference>
<name>A0ABT6I374_9GAMM</name>
<evidence type="ECO:0000313" key="3">
    <source>
        <dbReference type="EMBL" id="MDH4572134.1"/>
    </source>
</evidence>
<evidence type="ECO:0000256" key="1">
    <source>
        <dbReference type="ARBA" id="ARBA00023002"/>
    </source>
</evidence>
<proteinExistence type="predicted"/>
<accession>A0ABT6I374</accession>
<reference evidence="3" key="1">
    <citation type="journal article" date="2015" name="Antonie Van Leeuwenhoek">
        <title>Comparative 16S rRNA signatures and multilocus sequence analysis for the genus Salinicola and description of Salinicola acroporae sp. nov., isolated from coral Acropora digitifera.</title>
        <authorList>
            <person name="Lepcha R.T."/>
            <person name="Poddar A."/>
            <person name="Schumann P."/>
            <person name="Das S.K."/>
        </authorList>
    </citation>
    <scope>NUCLEOTIDE SEQUENCE</scope>
    <source>
        <strain evidence="3">S4-41</strain>
    </source>
</reference>
<gene>
    <name evidence="3" type="ORF">CUR86_06450</name>
</gene>
<dbReference type="Pfam" id="PF01266">
    <property type="entry name" value="DAO"/>
    <property type="match status" value="1"/>
</dbReference>
<organism evidence="3 4">
    <name type="scientific">Salinicola acroporae</name>
    <dbReference type="NCBI Taxonomy" id="1541440"/>
    <lineage>
        <taxon>Bacteria</taxon>
        <taxon>Pseudomonadati</taxon>
        <taxon>Pseudomonadota</taxon>
        <taxon>Gammaproteobacteria</taxon>
        <taxon>Oceanospirillales</taxon>
        <taxon>Halomonadaceae</taxon>
        <taxon>Salinicola</taxon>
    </lineage>
</organism>
<comment type="caution">
    <text evidence="3">The sequence shown here is derived from an EMBL/GenBank/DDBJ whole genome shotgun (WGS) entry which is preliminary data.</text>
</comment>
<evidence type="ECO:0000313" key="4">
    <source>
        <dbReference type="Proteomes" id="UP001162135"/>
    </source>
</evidence>
<dbReference type="SUPFAM" id="SSF51905">
    <property type="entry name" value="FAD/NAD(P)-binding domain"/>
    <property type="match status" value="1"/>
</dbReference>
<dbReference type="EMBL" id="PGFS01000001">
    <property type="protein sequence ID" value="MDH4572134.1"/>
    <property type="molecule type" value="Genomic_DNA"/>
</dbReference>
<sequence length="434" mass="47066">MTSSVIANIPSLWREMSGGRSELPSLQNDRDTDVVIVGGGYTGLAAAHRLIERGVATVVLEANRIGWGASGRNGGVVSAKVRQSFPAIAAQHGLETARSVHRLCHTAVDELEALIEALGLTQAGFQRCGNLRCAHHERAFKSIADEAEWLQRALGDGDQRVLSAEAVHDETGSRAFFGGVLSEGVGTLLPLAYVEGLAEVLVKRHGLALFEQTPATGIRRTDGGVSVITPGGEVRARQVILATNAYSGQTEAGERIRTRLVPFRSSIIATEPLAPAVQQRLLVNNRSYGETRRMMRWFRKVDGRFLFGGRGAFGKHDSRVAFDALQRSMISLFPDLANVKVAYRWSGHVGMTLDALPHVGRFDDRMVFAAGYNGAGVSLSNYMGRLAADFSLGDSPDVSLFGASNFRRVPCYPLREFGIRLTAGWYQLLDAMGR</sequence>
<dbReference type="Gene3D" id="3.30.9.10">
    <property type="entry name" value="D-Amino Acid Oxidase, subunit A, domain 2"/>
    <property type="match status" value="1"/>
</dbReference>
<dbReference type="InterPro" id="IPR006076">
    <property type="entry name" value="FAD-dep_OxRdtase"/>
</dbReference>
<dbReference type="Proteomes" id="UP001162135">
    <property type="component" value="Unassembled WGS sequence"/>
</dbReference>
<feature type="domain" description="FAD dependent oxidoreductase" evidence="2">
    <location>
        <begin position="33"/>
        <end position="389"/>
    </location>
</feature>
<dbReference type="PANTHER" id="PTHR13847:SF281">
    <property type="entry name" value="FAD DEPENDENT OXIDOREDUCTASE DOMAIN-CONTAINING PROTEIN"/>
    <property type="match status" value="1"/>
</dbReference>
<dbReference type="Gene3D" id="3.50.50.60">
    <property type="entry name" value="FAD/NAD(P)-binding domain"/>
    <property type="match status" value="1"/>
</dbReference>
<keyword evidence="1" id="KW-0560">Oxidoreductase</keyword>